<dbReference type="EMBL" id="CP159992">
    <property type="protein sequence ID" value="XCP97775.1"/>
    <property type="molecule type" value="Genomic_DNA"/>
</dbReference>
<dbReference type="AlphaFoldDB" id="A0AAU8NMI8"/>
<sequence length="175" mass="20886">MLYHFSEDADIDIFIPRLKQNRPDFPAVVWAIDEQHEFTYYFPRNCPRIVIQRTNEISNEHQELFFKHTEADIIVTVEREWYTKIAGQSLYRYHLDEASFQLFDETAGYYISDQVITPSCVEKIDHLVERLLTRGVELRLTSNLYPLRDAVLQSDFKEFGIHRFNHAKKLLRSEN</sequence>
<dbReference type="InterPro" id="IPR049253">
    <property type="entry name" value="DUF6886"/>
</dbReference>
<dbReference type="Pfam" id="PF21820">
    <property type="entry name" value="DUF6886"/>
    <property type="match status" value="1"/>
</dbReference>
<accession>A0AAU8NMI8</accession>
<name>A0AAU8NMI8_9BACL</name>
<protein>
    <submittedName>
        <fullName evidence="1">DUF6886 family protein</fullName>
    </submittedName>
</protein>
<proteinExistence type="predicted"/>
<organism evidence="1">
    <name type="scientific">Paenibacillus sp. AN1007</name>
    <dbReference type="NCBI Taxonomy" id="3151385"/>
    <lineage>
        <taxon>Bacteria</taxon>
        <taxon>Bacillati</taxon>
        <taxon>Bacillota</taxon>
        <taxon>Bacilli</taxon>
        <taxon>Bacillales</taxon>
        <taxon>Paenibacillaceae</taxon>
        <taxon>Paenibacillus</taxon>
    </lineage>
</organism>
<gene>
    <name evidence="1" type="ORF">ABXS70_14220</name>
</gene>
<reference evidence="1" key="1">
    <citation type="submission" date="2024-05" db="EMBL/GenBank/DDBJ databases">
        <title>Draft genome assemblies of 36 bacteria isolated from hibernating arctic ground squirrels.</title>
        <authorList>
            <person name="McKee H."/>
            <person name="Mullen L."/>
            <person name="Drown D.M."/>
            <person name="Duddleston K.N."/>
        </authorList>
    </citation>
    <scope>NUCLEOTIDE SEQUENCE</scope>
    <source>
        <strain evidence="1">AN1007</strain>
    </source>
</reference>
<evidence type="ECO:0000313" key="1">
    <source>
        <dbReference type="EMBL" id="XCP97775.1"/>
    </source>
</evidence>
<dbReference type="RefSeq" id="WP_342555619.1">
    <property type="nucleotide sequence ID" value="NZ_CP159992.1"/>
</dbReference>